<evidence type="ECO:0000313" key="7">
    <source>
        <dbReference type="EMBL" id="SVA41875.1"/>
    </source>
</evidence>
<feature type="non-terminal residue" evidence="7">
    <location>
        <position position="316"/>
    </location>
</feature>
<dbReference type="Gene3D" id="3.90.1150.10">
    <property type="entry name" value="Aspartate Aminotransferase, domain 1"/>
    <property type="match status" value="1"/>
</dbReference>
<dbReference type="InterPro" id="IPR000192">
    <property type="entry name" value="Aminotrans_V_dom"/>
</dbReference>
<dbReference type="EMBL" id="UINC01009335">
    <property type="protein sequence ID" value="SVA41875.1"/>
    <property type="molecule type" value="Genomic_DNA"/>
</dbReference>
<dbReference type="Pfam" id="PF00266">
    <property type="entry name" value="Aminotran_5"/>
    <property type="match status" value="1"/>
</dbReference>
<dbReference type="SUPFAM" id="SSF53383">
    <property type="entry name" value="PLP-dependent transferases"/>
    <property type="match status" value="1"/>
</dbReference>
<dbReference type="GO" id="GO:0004760">
    <property type="term" value="F:L-serine-pyruvate transaminase activity"/>
    <property type="evidence" value="ECO:0007669"/>
    <property type="project" value="TreeGrafter"/>
</dbReference>
<dbReference type="InterPro" id="IPR015424">
    <property type="entry name" value="PyrdxlP-dep_Trfase"/>
</dbReference>
<reference evidence="7" key="1">
    <citation type="submission" date="2018-05" db="EMBL/GenBank/DDBJ databases">
        <authorList>
            <person name="Lanie J.A."/>
            <person name="Ng W.-L."/>
            <person name="Kazmierczak K.M."/>
            <person name="Andrzejewski T.M."/>
            <person name="Davidsen T.M."/>
            <person name="Wayne K.J."/>
            <person name="Tettelin H."/>
            <person name="Glass J.I."/>
            <person name="Rusch D."/>
            <person name="Podicherti R."/>
            <person name="Tsui H.-C.T."/>
            <person name="Winkler M.E."/>
        </authorList>
    </citation>
    <scope>NUCLEOTIDE SEQUENCE</scope>
</reference>
<evidence type="ECO:0000256" key="1">
    <source>
        <dbReference type="ARBA" id="ARBA00001933"/>
    </source>
</evidence>
<name>A0A381VNG6_9ZZZZ</name>
<dbReference type="PANTHER" id="PTHR21152:SF40">
    <property type="entry name" value="ALANINE--GLYOXYLATE AMINOTRANSFERASE"/>
    <property type="match status" value="1"/>
</dbReference>
<proteinExistence type="inferred from homology"/>
<dbReference type="PANTHER" id="PTHR21152">
    <property type="entry name" value="AMINOTRANSFERASE CLASS V"/>
    <property type="match status" value="1"/>
</dbReference>
<protein>
    <recommendedName>
        <fullName evidence="6">Aminotransferase class V domain-containing protein</fullName>
    </recommendedName>
</protein>
<sequence>MAHEIKRDGSISTIPPRILMGPGPSMAHPRVLQAMMQNMIGYLDPDFITVMDDVVSMLKKVFGTTQNTLAISGTGSAGMESGLSSLLEPGDRVIMCVYGFFCERMVDMAERIGAEVIPIRADWGKPFPEELLEKALRTHTDVKMVTAIHGETSTGVSQPLEALSALAKQSETLFMVDTVTTLGGNEVTVDRWEIDYAYSASQKCLGAPPGMAPVAFSDKSLNRIRDRDTKPSSWYLDLNLLSKYWGEERVYHHTAPVSMLLGLREALSIVLDEGLKERYERHKKNARALVQGLQALGLKTVAPEESRLDQITPVWI</sequence>
<comment type="cofactor">
    <cofactor evidence="1">
        <name>pyridoxal 5'-phosphate</name>
        <dbReference type="ChEBI" id="CHEBI:597326"/>
    </cofactor>
</comment>
<comment type="similarity">
    <text evidence="2">Belongs to the class-V pyridoxal-phosphate-dependent aminotransferase family.</text>
</comment>
<dbReference type="FunFam" id="3.40.640.10:FF:000027">
    <property type="entry name" value="Serine--pyruvate aminotransferase, mitochondrial"/>
    <property type="match status" value="1"/>
</dbReference>
<dbReference type="InterPro" id="IPR020578">
    <property type="entry name" value="Aminotrans_V_PyrdxlP_BS"/>
</dbReference>
<feature type="domain" description="Aminotransferase class V" evidence="6">
    <location>
        <begin position="26"/>
        <end position="301"/>
    </location>
</feature>
<keyword evidence="4" id="KW-0808">Transferase</keyword>
<evidence type="ECO:0000256" key="2">
    <source>
        <dbReference type="ARBA" id="ARBA00009236"/>
    </source>
</evidence>
<evidence type="ECO:0000259" key="6">
    <source>
        <dbReference type="Pfam" id="PF00266"/>
    </source>
</evidence>
<dbReference type="InterPro" id="IPR015422">
    <property type="entry name" value="PyrdxlP-dep_Trfase_small"/>
</dbReference>
<dbReference type="InterPro" id="IPR015421">
    <property type="entry name" value="PyrdxlP-dep_Trfase_major"/>
</dbReference>
<gene>
    <name evidence="7" type="ORF">METZ01_LOCUS94729</name>
</gene>
<accession>A0A381VNG6</accession>
<evidence type="ECO:0000256" key="3">
    <source>
        <dbReference type="ARBA" id="ARBA00022576"/>
    </source>
</evidence>
<dbReference type="Gene3D" id="3.40.640.10">
    <property type="entry name" value="Type I PLP-dependent aspartate aminotransferase-like (Major domain)"/>
    <property type="match status" value="1"/>
</dbReference>
<evidence type="ECO:0000256" key="5">
    <source>
        <dbReference type="ARBA" id="ARBA00022898"/>
    </source>
</evidence>
<dbReference type="PROSITE" id="PS00595">
    <property type="entry name" value="AA_TRANSFER_CLASS_5"/>
    <property type="match status" value="1"/>
</dbReference>
<keyword evidence="3" id="KW-0032">Aminotransferase</keyword>
<keyword evidence="5" id="KW-0663">Pyridoxal phosphate</keyword>
<dbReference type="GO" id="GO:0008453">
    <property type="term" value="F:alanine-glyoxylate transaminase activity"/>
    <property type="evidence" value="ECO:0007669"/>
    <property type="project" value="TreeGrafter"/>
</dbReference>
<dbReference type="GO" id="GO:0005777">
    <property type="term" value="C:peroxisome"/>
    <property type="evidence" value="ECO:0007669"/>
    <property type="project" value="TreeGrafter"/>
</dbReference>
<evidence type="ECO:0000256" key="4">
    <source>
        <dbReference type="ARBA" id="ARBA00022679"/>
    </source>
</evidence>
<dbReference type="GO" id="GO:0019265">
    <property type="term" value="P:glycine biosynthetic process, by transamination of glyoxylate"/>
    <property type="evidence" value="ECO:0007669"/>
    <property type="project" value="TreeGrafter"/>
</dbReference>
<dbReference type="AlphaFoldDB" id="A0A381VNG6"/>
<organism evidence="7">
    <name type="scientific">marine metagenome</name>
    <dbReference type="NCBI Taxonomy" id="408172"/>
    <lineage>
        <taxon>unclassified sequences</taxon>
        <taxon>metagenomes</taxon>
        <taxon>ecological metagenomes</taxon>
    </lineage>
</organism>